<dbReference type="FunFam" id="3.30.160.60:FF:001049">
    <property type="entry name" value="zinc finger protein 319"/>
    <property type="match status" value="1"/>
</dbReference>
<feature type="domain" description="C2H2-type" evidence="7">
    <location>
        <begin position="320"/>
        <end position="347"/>
    </location>
</feature>
<dbReference type="GO" id="GO:0005634">
    <property type="term" value="C:nucleus"/>
    <property type="evidence" value="ECO:0007669"/>
    <property type="project" value="TreeGrafter"/>
</dbReference>
<feature type="domain" description="C2H2-type" evidence="7">
    <location>
        <begin position="91"/>
        <end position="118"/>
    </location>
</feature>
<dbReference type="EMBL" id="CH477319">
    <property type="protein sequence ID" value="EAT43667.1"/>
    <property type="molecule type" value="Genomic_DNA"/>
</dbReference>
<evidence type="ECO:0000256" key="5">
    <source>
        <dbReference type="PROSITE-ProRule" id="PRU00042"/>
    </source>
</evidence>
<dbReference type="GO" id="GO:0000981">
    <property type="term" value="F:DNA-binding transcription factor activity, RNA polymerase II-specific"/>
    <property type="evidence" value="ECO:0007669"/>
    <property type="project" value="TreeGrafter"/>
</dbReference>
<feature type="domain" description="C2H2-type" evidence="7">
    <location>
        <begin position="262"/>
        <end position="290"/>
    </location>
</feature>
<feature type="compositionally biased region" description="Low complexity" evidence="6">
    <location>
        <begin position="371"/>
        <end position="380"/>
    </location>
</feature>
<dbReference type="FunFam" id="3.30.160.60:FF:000086">
    <property type="entry name" value="transcription factor E4F1 isoform X1"/>
    <property type="match status" value="1"/>
</dbReference>
<evidence type="ECO:0000256" key="3">
    <source>
        <dbReference type="ARBA" id="ARBA00022771"/>
    </source>
</evidence>
<reference evidence="8" key="3">
    <citation type="submission" date="2012-09" db="EMBL/GenBank/DDBJ databases">
        <authorList>
            <consortium name="VectorBase"/>
        </authorList>
    </citation>
    <scope>NUCLEOTIDE SEQUENCE</scope>
    <source>
        <strain evidence="8">Liverpool</strain>
    </source>
</reference>
<dbReference type="Pfam" id="PF13912">
    <property type="entry name" value="zf-C2H2_6"/>
    <property type="match status" value="2"/>
</dbReference>
<evidence type="ECO:0000256" key="1">
    <source>
        <dbReference type="ARBA" id="ARBA00022723"/>
    </source>
</evidence>
<dbReference type="Gene3D" id="3.30.160.60">
    <property type="entry name" value="Classic Zinc Finger"/>
    <property type="match status" value="8"/>
</dbReference>
<gene>
    <name evidence="8" type="ORF">AaeL_AAEL004895</name>
</gene>
<proteinExistence type="predicted"/>
<evidence type="ECO:0000313" key="9">
    <source>
        <dbReference type="Proteomes" id="UP000682892"/>
    </source>
</evidence>
<reference evidence="8" key="2">
    <citation type="journal article" date="2007" name="Science">
        <title>Genome sequence of Aedes aegypti, a major arbovirus vector.</title>
        <authorList>
            <person name="Nene V."/>
            <person name="Wortman J.R."/>
            <person name="Lawson D."/>
            <person name="Haas B."/>
            <person name="Kodira C."/>
            <person name="Tu Z.J."/>
            <person name="Loftus B."/>
            <person name="Xi Z."/>
            <person name="Megy K."/>
            <person name="Grabherr M."/>
            <person name="Ren Q."/>
            <person name="Zdobnov E.M."/>
            <person name="Lobo N.F."/>
            <person name="Campbell K.S."/>
            <person name="Brown S.E."/>
            <person name="Bonaldo M.F."/>
            <person name="Zhu J."/>
            <person name="Sinkins S.P."/>
            <person name="Hogenkamp D.G."/>
            <person name="Amedeo P."/>
            <person name="Arensburger P."/>
            <person name="Atkinson P.W."/>
            <person name="Bidwell S."/>
            <person name="Biedler J."/>
            <person name="Birney E."/>
            <person name="Bruggner R.V."/>
            <person name="Costas J."/>
            <person name="Coy M.R."/>
            <person name="Crabtree J."/>
            <person name="Crawford M."/>
            <person name="Debruyn B."/>
            <person name="Decaprio D."/>
            <person name="Eiglmeier K."/>
            <person name="Eisenstadt E."/>
            <person name="El-Dorry H."/>
            <person name="Gelbart W.M."/>
            <person name="Gomes S.L."/>
            <person name="Hammond M."/>
            <person name="Hannick L.I."/>
            <person name="Hogan J.R."/>
            <person name="Holmes M.H."/>
            <person name="Jaffe D."/>
            <person name="Johnston J.S."/>
            <person name="Kennedy R.C."/>
            <person name="Koo H."/>
            <person name="Kravitz S."/>
            <person name="Kriventseva E.V."/>
            <person name="Kulp D."/>
            <person name="Labutti K."/>
            <person name="Lee E."/>
            <person name="Li S."/>
            <person name="Lovin D.D."/>
            <person name="Mao C."/>
            <person name="Mauceli E."/>
            <person name="Menck C.F."/>
            <person name="Miller J.R."/>
            <person name="Montgomery P."/>
            <person name="Mori A."/>
            <person name="Nascimento A.L."/>
            <person name="Naveira H.F."/>
            <person name="Nusbaum C."/>
            <person name="O'leary S."/>
            <person name="Orvis J."/>
            <person name="Pertea M."/>
            <person name="Quesneville H."/>
            <person name="Reidenbach K.R."/>
            <person name="Rogers Y.H."/>
            <person name="Roth C.W."/>
            <person name="Schneider J.R."/>
            <person name="Schatz M."/>
            <person name="Shumway M."/>
            <person name="Stanke M."/>
            <person name="Stinson E.O."/>
            <person name="Tubio J.M."/>
            <person name="Vanzee J.P."/>
            <person name="Verjovski-Almeida S."/>
            <person name="Werner D."/>
            <person name="White O."/>
            <person name="Wyder S."/>
            <person name="Zeng Q."/>
            <person name="Zhao Q."/>
            <person name="Zhao Y."/>
            <person name="Hill C.A."/>
            <person name="Raikhel A.S."/>
            <person name="Soares M.B."/>
            <person name="Knudson D.L."/>
            <person name="Lee N.H."/>
            <person name="Galagan J."/>
            <person name="Salzberg S.L."/>
            <person name="Paulsen I.T."/>
            <person name="Dimopoulos G."/>
            <person name="Collins F.H."/>
            <person name="Birren B."/>
            <person name="Fraser-Liggett C.M."/>
            <person name="Severson D.W."/>
        </authorList>
    </citation>
    <scope>NUCLEOTIDE SEQUENCE [LARGE SCALE GENOMIC DNA]</scope>
    <source>
        <strain evidence="8">Liverpool</strain>
    </source>
</reference>
<feature type="domain" description="C2H2-type" evidence="7">
    <location>
        <begin position="234"/>
        <end position="261"/>
    </location>
</feature>
<dbReference type="GO" id="GO:0043565">
    <property type="term" value="F:sequence-specific DNA binding"/>
    <property type="evidence" value="ECO:0007669"/>
    <property type="project" value="TreeGrafter"/>
</dbReference>
<feature type="domain" description="C2H2-type" evidence="7">
    <location>
        <begin position="36"/>
        <end position="63"/>
    </location>
</feature>
<accession>Q17BP6</accession>
<evidence type="ECO:0000256" key="4">
    <source>
        <dbReference type="ARBA" id="ARBA00022833"/>
    </source>
</evidence>
<dbReference type="HOGENOM" id="CLU_554568_0_0_1"/>
<dbReference type="PROSITE" id="PS00028">
    <property type="entry name" value="ZINC_FINGER_C2H2_1"/>
    <property type="match status" value="10"/>
</dbReference>
<dbReference type="OMA" id="TANTIMH"/>
<feature type="domain" description="C2H2-type" evidence="7">
    <location>
        <begin position="291"/>
        <end position="319"/>
    </location>
</feature>
<keyword evidence="2" id="KW-0677">Repeat</keyword>
<sequence>MSPDGWNPYRCILLRPSFDLSSLYLILKTHLRLSYNDCKLCGKRFRKTADFYQHQTTHSNPLDCEVCSERFYKPWDLTKHQMEKHSDTTMPKCKICSKTFIEHWRLLRHMRTHSNEKKFRCDVCGKSFSESGNLAKHKKQVHSKDRPFKCEICDKSYPQKKDLQGHMLVHTMKRFACSICKEEFAKIEEKRAHVKAKHPNDSIERSFSCVLCNAVFNSKTKYSNHCLTHGERNFQCPHCTKKFHTIPRLRKHLRSHRVEEHSRCEICYKSFSQDSNMKRHIEMMHMRNNQYYCLHCSQTFELSDELRLHRETAHVNELPFKCAFCEKAFSHLQSLANHSKCHRNPDRHLKEFIKPLKRKRRAHKKNDAVDVDSLALSSDSEMNVESPNAEKQKTSSKKRGRPAKSLNTMKLKDSGESVHVGENNLLKPLKKRGRPKKDPIDSQSNKIILTTAISDIRDPDLLDSQNLLETPMKEIKQEQDWIEIGPVMIQEN</sequence>
<dbReference type="Pfam" id="PF00096">
    <property type="entry name" value="zf-C2H2"/>
    <property type="match status" value="4"/>
</dbReference>
<dbReference type="VEuPathDB" id="VectorBase:AAEL011354"/>
<dbReference type="GO" id="GO:0008270">
    <property type="term" value="F:zinc ion binding"/>
    <property type="evidence" value="ECO:0007669"/>
    <property type="project" value="UniProtKB-KW"/>
</dbReference>
<dbReference type="PANTHER" id="PTHR24408:SF58">
    <property type="entry name" value="TRANSCRIPTION FACTOR (TFIIIA), PUTATIVE (AFU_ORTHOLOGUE AFUA_1G05150)-RELATED"/>
    <property type="match status" value="1"/>
</dbReference>
<keyword evidence="3 5" id="KW-0863">Zinc-finger</keyword>
<name>Q17BP6_AEDAE</name>
<keyword evidence="1" id="KW-0479">Metal-binding</keyword>
<dbReference type="InterPro" id="IPR036236">
    <property type="entry name" value="Znf_C2H2_sf"/>
</dbReference>
<feature type="domain" description="C2H2-type" evidence="7">
    <location>
        <begin position="148"/>
        <end position="175"/>
    </location>
</feature>
<dbReference type="AlphaFoldDB" id="Q17BP6"/>
<dbReference type="PANTHER" id="PTHR24408">
    <property type="entry name" value="ZINC FINGER PROTEIN"/>
    <property type="match status" value="1"/>
</dbReference>
<dbReference type="SUPFAM" id="SSF57667">
    <property type="entry name" value="beta-beta-alpha zinc fingers"/>
    <property type="match status" value="6"/>
</dbReference>
<dbReference type="eggNOG" id="KOG1721">
    <property type="taxonomic scope" value="Eukaryota"/>
</dbReference>
<dbReference type="PhylomeDB" id="Q17BP6"/>
<evidence type="ECO:0000256" key="2">
    <source>
        <dbReference type="ARBA" id="ARBA00022737"/>
    </source>
</evidence>
<dbReference type="SMART" id="SM00355">
    <property type="entry name" value="ZnF_C2H2"/>
    <property type="match status" value="11"/>
</dbReference>
<evidence type="ECO:0000313" key="8">
    <source>
        <dbReference type="EMBL" id="EAT43667.1"/>
    </source>
</evidence>
<dbReference type="PROSITE" id="PS50157">
    <property type="entry name" value="ZINC_FINGER_C2H2_2"/>
    <property type="match status" value="9"/>
</dbReference>
<reference evidence="8" key="1">
    <citation type="submission" date="2005-10" db="EMBL/GenBank/DDBJ databases">
        <authorList>
            <person name="Loftus B.J."/>
            <person name="Nene V.M."/>
            <person name="Hannick L.I."/>
            <person name="Bidwell S."/>
            <person name="Haas B."/>
            <person name="Amedeo P."/>
            <person name="Orvis J."/>
            <person name="Wortman J.R."/>
            <person name="White O.R."/>
            <person name="Salzberg S."/>
            <person name="Shumway M."/>
            <person name="Koo H."/>
            <person name="Zhao Y."/>
            <person name="Holmes M."/>
            <person name="Miller J."/>
            <person name="Schatz M."/>
            <person name="Pop M."/>
            <person name="Pai G."/>
            <person name="Utterback T."/>
            <person name="Rogers Y.-H."/>
            <person name="Kravitz S."/>
            <person name="Fraser C.M."/>
        </authorList>
    </citation>
    <scope>NUCLEOTIDE SEQUENCE</scope>
    <source>
        <strain evidence="8">Liverpool</strain>
    </source>
</reference>
<organism evidence="8 9">
    <name type="scientific">Aedes aegypti</name>
    <name type="common">Yellowfever mosquito</name>
    <name type="synonym">Culex aegypti</name>
    <dbReference type="NCBI Taxonomy" id="7159"/>
    <lineage>
        <taxon>Eukaryota</taxon>
        <taxon>Metazoa</taxon>
        <taxon>Ecdysozoa</taxon>
        <taxon>Arthropoda</taxon>
        <taxon>Hexapoda</taxon>
        <taxon>Insecta</taxon>
        <taxon>Pterygota</taxon>
        <taxon>Neoptera</taxon>
        <taxon>Endopterygota</taxon>
        <taxon>Diptera</taxon>
        <taxon>Nematocera</taxon>
        <taxon>Culicoidea</taxon>
        <taxon>Culicidae</taxon>
        <taxon>Culicinae</taxon>
        <taxon>Aedini</taxon>
        <taxon>Aedes</taxon>
        <taxon>Stegomyia</taxon>
    </lineage>
</organism>
<feature type="domain" description="C2H2-type" evidence="7">
    <location>
        <begin position="62"/>
        <end position="90"/>
    </location>
</feature>
<feature type="region of interest" description="Disordered" evidence="6">
    <location>
        <begin position="356"/>
        <end position="408"/>
    </location>
</feature>
<protein>
    <submittedName>
        <fullName evidence="8">AAEL004895-PA</fullName>
    </submittedName>
</protein>
<dbReference type="FunFam" id="3.30.160.60:FF:000446">
    <property type="entry name" value="Zinc finger protein"/>
    <property type="match status" value="1"/>
</dbReference>
<evidence type="ECO:0000259" key="7">
    <source>
        <dbReference type="PROSITE" id="PS50157"/>
    </source>
</evidence>
<evidence type="ECO:0000256" key="6">
    <source>
        <dbReference type="SAM" id="MobiDB-lite"/>
    </source>
</evidence>
<dbReference type="InterPro" id="IPR013087">
    <property type="entry name" value="Znf_C2H2_type"/>
</dbReference>
<keyword evidence="4" id="KW-0862">Zinc</keyword>
<feature type="domain" description="C2H2-type" evidence="7">
    <location>
        <begin position="119"/>
        <end position="147"/>
    </location>
</feature>
<dbReference type="PaxDb" id="7159-AAEL004895-PA"/>
<dbReference type="Proteomes" id="UP000682892">
    <property type="component" value="Chromosome 2"/>
</dbReference>